<dbReference type="InterPro" id="IPR000911">
    <property type="entry name" value="Ribosomal_uL11"/>
</dbReference>
<dbReference type="SUPFAM" id="SSF54747">
    <property type="entry name" value="Ribosomal L11/L12e N-terminal domain"/>
    <property type="match status" value="1"/>
</dbReference>
<dbReference type="InterPro" id="IPR036796">
    <property type="entry name" value="Ribosomal_uL11_N_sf"/>
</dbReference>
<organism evidence="8 9">
    <name type="scientific">Candidatus Iainarchaeum sp</name>
    <dbReference type="NCBI Taxonomy" id="3101447"/>
    <lineage>
        <taxon>Archaea</taxon>
        <taxon>Candidatus Iainarchaeota</taxon>
        <taxon>Candidatus Iainarchaeia</taxon>
        <taxon>Candidatus Iainarchaeales</taxon>
        <taxon>Candidatus Iainarchaeaceae</taxon>
        <taxon>Candidatus Iainarchaeum</taxon>
    </lineage>
</organism>
<evidence type="ECO:0000256" key="5">
    <source>
        <dbReference type="RuleBase" id="RU003978"/>
    </source>
</evidence>
<dbReference type="InterPro" id="IPR020783">
    <property type="entry name" value="Ribosomal_uL11_C"/>
</dbReference>
<dbReference type="CDD" id="cd00349">
    <property type="entry name" value="Ribosomal_L11"/>
    <property type="match status" value="1"/>
</dbReference>
<sequence length="166" mass="17480">MAEISALVEGGKATAGAPLGPALGPLGVNIGKIVAEINDKTKGYAGMKVPVTIEVDKQKNITITVGSPPTSALITKEIRAQKGGANQRADTVGNLSMAQVKKLAEAKIEALTSTDLYSASREIIGTCNSMAVTIEGKRAKEVQQEFRDGKWDEFFGVKKAHAQKAK</sequence>
<evidence type="ECO:0000256" key="1">
    <source>
        <dbReference type="ARBA" id="ARBA00010537"/>
    </source>
</evidence>
<evidence type="ECO:0000259" key="7">
    <source>
        <dbReference type="Pfam" id="PF03946"/>
    </source>
</evidence>
<feature type="domain" description="Large ribosomal subunit protein uL11 N-terminal" evidence="7">
    <location>
        <begin position="6"/>
        <end position="59"/>
    </location>
</feature>
<dbReference type="SUPFAM" id="SSF46906">
    <property type="entry name" value="Ribosomal protein L11, C-terminal domain"/>
    <property type="match status" value="1"/>
</dbReference>
<dbReference type="GO" id="GO:0006412">
    <property type="term" value="P:translation"/>
    <property type="evidence" value="ECO:0007669"/>
    <property type="project" value="UniProtKB-UniRule"/>
</dbReference>
<evidence type="ECO:0000256" key="4">
    <source>
        <dbReference type="HAMAP-Rule" id="MF_00736"/>
    </source>
</evidence>
<dbReference type="AlphaFoldDB" id="A0A7J4J233"/>
<dbReference type="EMBL" id="DUGC01000087">
    <property type="protein sequence ID" value="HIH10107.1"/>
    <property type="molecule type" value="Genomic_DNA"/>
</dbReference>
<dbReference type="NCBIfam" id="NF002232">
    <property type="entry name" value="PRK01143.1"/>
    <property type="match status" value="1"/>
</dbReference>
<gene>
    <name evidence="4" type="primary">rpl11</name>
    <name evidence="8" type="ORF">HA254_05575</name>
</gene>
<dbReference type="SMART" id="SM00649">
    <property type="entry name" value="RL11"/>
    <property type="match status" value="1"/>
</dbReference>
<name>A0A7J4J233_9ARCH</name>
<dbReference type="Pfam" id="PF00298">
    <property type="entry name" value="Ribosomal_L11"/>
    <property type="match status" value="1"/>
</dbReference>
<comment type="subunit">
    <text evidence="4">Part of the ribosomal stalk of the 50S ribosomal subunit. Interacts with L10 and the large rRNA to form the base of the stalk. L10 forms an elongated spine to which L12 dimers bind in a sequential fashion forming a multimeric L10(L12)X complex.</text>
</comment>
<dbReference type="HAMAP" id="MF_00736">
    <property type="entry name" value="Ribosomal_uL11"/>
    <property type="match status" value="1"/>
</dbReference>
<keyword evidence="2 4" id="KW-0689">Ribosomal protein</keyword>
<dbReference type="Proteomes" id="UP000565078">
    <property type="component" value="Unassembled WGS sequence"/>
</dbReference>
<comment type="function">
    <text evidence="4">Forms part of the ribosomal stalk which helps the ribosome interact with GTP-bound translation factors.</text>
</comment>
<dbReference type="InterPro" id="IPR036769">
    <property type="entry name" value="Ribosomal_uL11_C_sf"/>
</dbReference>
<dbReference type="Pfam" id="PF03946">
    <property type="entry name" value="Ribosomal_L11_N"/>
    <property type="match status" value="1"/>
</dbReference>
<dbReference type="InterPro" id="IPR020784">
    <property type="entry name" value="Ribosomal_uL11_N"/>
</dbReference>
<comment type="caution">
    <text evidence="8">The sequence shown here is derived from an EMBL/GenBank/DDBJ whole genome shotgun (WGS) entry which is preliminary data.</text>
</comment>
<feature type="domain" description="Large ribosomal subunit protein uL11 C-terminal" evidence="6">
    <location>
        <begin position="67"/>
        <end position="134"/>
    </location>
</feature>
<keyword evidence="3 4" id="KW-0687">Ribonucleoprotein</keyword>
<evidence type="ECO:0000313" key="8">
    <source>
        <dbReference type="EMBL" id="HIH10107.1"/>
    </source>
</evidence>
<proteinExistence type="inferred from homology"/>
<evidence type="ECO:0000259" key="6">
    <source>
        <dbReference type="Pfam" id="PF00298"/>
    </source>
</evidence>
<dbReference type="Gene3D" id="1.10.10.250">
    <property type="entry name" value="Ribosomal protein L11, C-terminal domain"/>
    <property type="match status" value="1"/>
</dbReference>
<dbReference type="PANTHER" id="PTHR11661">
    <property type="entry name" value="60S RIBOSOMAL PROTEIN L12"/>
    <property type="match status" value="1"/>
</dbReference>
<keyword evidence="4" id="KW-0699">rRNA-binding</keyword>
<dbReference type="GO" id="GO:0003735">
    <property type="term" value="F:structural constituent of ribosome"/>
    <property type="evidence" value="ECO:0007669"/>
    <property type="project" value="InterPro"/>
</dbReference>
<keyword evidence="4" id="KW-0694">RNA-binding</keyword>
<dbReference type="Gene3D" id="3.30.1550.10">
    <property type="entry name" value="Ribosomal protein L11/L12, N-terminal domain"/>
    <property type="match status" value="1"/>
</dbReference>
<dbReference type="GO" id="GO:0015934">
    <property type="term" value="C:large ribosomal subunit"/>
    <property type="evidence" value="ECO:0007669"/>
    <property type="project" value="TreeGrafter"/>
</dbReference>
<evidence type="ECO:0000256" key="3">
    <source>
        <dbReference type="ARBA" id="ARBA00023274"/>
    </source>
</evidence>
<reference evidence="9" key="1">
    <citation type="journal article" date="2020" name="bioRxiv">
        <title>A rank-normalized archaeal taxonomy based on genome phylogeny resolves widespread incomplete and uneven classifications.</title>
        <authorList>
            <person name="Rinke C."/>
            <person name="Chuvochina M."/>
            <person name="Mussig A.J."/>
            <person name="Chaumeil P.-A."/>
            <person name="Waite D.W."/>
            <person name="Whitman W.B."/>
            <person name="Parks D.H."/>
            <person name="Hugenholtz P."/>
        </authorList>
    </citation>
    <scope>NUCLEOTIDE SEQUENCE [LARGE SCALE GENOMIC DNA]</scope>
</reference>
<dbReference type="GO" id="GO:0070180">
    <property type="term" value="F:large ribosomal subunit rRNA binding"/>
    <property type="evidence" value="ECO:0007669"/>
    <property type="project" value="UniProtKB-UniRule"/>
</dbReference>
<evidence type="ECO:0000256" key="2">
    <source>
        <dbReference type="ARBA" id="ARBA00022980"/>
    </source>
</evidence>
<accession>A0A7J4J233</accession>
<evidence type="ECO:0000313" key="9">
    <source>
        <dbReference type="Proteomes" id="UP000565078"/>
    </source>
</evidence>
<dbReference type="PANTHER" id="PTHR11661:SF1">
    <property type="entry name" value="LARGE RIBOSOMAL SUBUNIT PROTEIN UL11M"/>
    <property type="match status" value="1"/>
</dbReference>
<protein>
    <recommendedName>
        <fullName evidence="4">Large ribosomal subunit protein uL11</fullName>
    </recommendedName>
</protein>
<comment type="similarity">
    <text evidence="1 4 5">Belongs to the universal ribosomal protein uL11 family.</text>
</comment>